<evidence type="ECO:0000313" key="2">
    <source>
        <dbReference type="EMBL" id="TMX01205.1"/>
    </source>
</evidence>
<proteinExistence type="predicted"/>
<sequence length="217" mass="23835">MSNGEIREALPDLAQSMTTYVNRGIEPKVNVVESTITSRLRDFVRMNPPIFLGSKVRDCPTISARGNKSKQDPPSVPSNDVPRLVDWNDMKSSLRKSLCYPLDIVGSLSGSSLVGEERVNEEVPPQVEQVEQVLQDAEIHPQGVQVPLGGKECTGNFFGCGKDVHKVRGCTTFAVRSKEATKDPLSVPGNDALRKNHFDALQARVSKQHKDEDVGKL</sequence>
<gene>
    <name evidence="2" type="ORF">EJD97_024918</name>
</gene>
<organism evidence="2">
    <name type="scientific">Solanum chilense</name>
    <name type="common">Tomato</name>
    <name type="synonym">Lycopersicon chilense</name>
    <dbReference type="NCBI Taxonomy" id="4083"/>
    <lineage>
        <taxon>Eukaryota</taxon>
        <taxon>Viridiplantae</taxon>
        <taxon>Streptophyta</taxon>
        <taxon>Embryophyta</taxon>
        <taxon>Tracheophyta</taxon>
        <taxon>Spermatophyta</taxon>
        <taxon>Magnoliopsida</taxon>
        <taxon>eudicotyledons</taxon>
        <taxon>Gunneridae</taxon>
        <taxon>Pentapetalae</taxon>
        <taxon>asterids</taxon>
        <taxon>lamiids</taxon>
        <taxon>Solanales</taxon>
        <taxon>Solanaceae</taxon>
        <taxon>Solanoideae</taxon>
        <taxon>Solaneae</taxon>
        <taxon>Solanum</taxon>
        <taxon>Solanum subgen. Lycopersicon</taxon>
    </lineage>
</organism>
<evidence type="ECO:0000256" key="1">
    <source>
        <dbReference type="SAM" id="MobiDB-lite"/>
    </source>
</evidence>
<dbReference type="AlphaFoldDB" id="A0A6N2C254"/>
<accession>A0A6N2C254</accession>
<protein>
    <submittedName>
        <fullName evidence="2">Uncharacterized protein</fullName>
    </submittedName>
</protein>
<comment type="caution">
    <text evidence="2">The sequence shown here is derived from an EMBL/GenBank/DDBJ whole genome shotgun (WGS) entry which is preliminary data.</text>
</comment>
<dbReference type="EMBL" id="RXGB01000909">
    <property type="protein sequence ID" value="TMX01205.1"/>
    <property type="molecule type" value="Genomic_DNA"/>
</dbReference>
<name>A0A6N2C254_SOLCI</name>
<feature type="region of interest" description="Disordered" evidence="1">
    <location>
        <begin position="62"/>
        <end position="82"/>
    </location>
</feature>
<reference evidence="2" key="1">
    <citation type="submission" date="2019-05" db="EMBL/GenBank/DDBJ databases">
        <title>The de novo reference genome and transcriptome assemblies of the wild tomato species Solanum chilense.</title>
        <authorList>
            <person name="Stam R."/>
            <person name="Nosenko T."/>
            <person name="Hoerger A.C."/>
            <person name="Stephan W."/>
            <person name="Seidel M.A."/>
            <person name="Kuhn J.M.M."/>
            <person name="Haberer G."/>
            <person name="Tellier A."/>
        </authorList>
    </citation>
    <scope>NUCLEOTIDE SEQUENCE</scope>
    <source>
        <tissue evidence="2">Mature leaves</tissue>
    </source>
</reference>